<accession>A0A9Q4GG36</accession>
<evidence type="ECO:0000256" key="6">
    <source>
        <dbReference type="ARBA" id="ARBA00023136"/>
    </source>
</evidence>
<keyword evidence="4 7" id="KW-0812">Transmembrane</keyword>
<name>A0A9Q4GG36_9EURY</name>
<feature type="transmembrane region" description="Helical" evidence="7">
    <location>
        <begin position="139"/>
        <end position="162"/>
    </location>
</feature>
<comment type="subcellular location">
    <subcellularLocation>
        <location evidence="1">Cell membrane</location>
        <topology evidence="1">Multi-pass membrane protein</topology>
    </subcellularLocation>
</comment>
<reference evidence="9" key="1">
    <citation type="submission" date="2022-09" db="EMBL/GenBank/DDBJ databases">
        <title>Haloadaptaus new haloarchaeum isolated from saline soil.</title>
        <authorList>
            <person name="Duran-Viseras A."/>
            <person name="Sanchez-Porro C."/>
            <person name="Ventosa A."/>
        </authorList>
    </citation>
    <scope>NUCLEOTIDE SEQUENCE</scope>
    <source>
        <strain evidence="9">F3-133</strain>
    </source>
</reference>
<dbReference type="GO" id="GO:0022857">
    <property type="term" value="F:transmembrane transporter activity"/>
    <property type="evidence" value="ECO:0007669"/>
    <property type="project" value="InterPro"/>
</dbReference>
<dbReference type="InterPro" id="IPR050171">
    <property type="entry name" value="MFS_Transporters"/>
</dbReference>
<feature type="transmembrane region" description="Helical" evidence="7">
    <location>
        <begin position="217"/>
        <end position="235"/>
    </location>
</feature>
<keyword evidence="2" id="KW-0813">Transport</keyword>
<sequence length="392" mass="40806">MKGLRSLSASYETRMLAALALGWATLQCGRFLLPPLLPLITEALSFSSAGIGLALTLFGLVYALTQYPSGRYSDALTRSTVILPGFVVLLAGFVVLGFAVSQTVFVTAMVVLGVGKGLYASPSRAFLGDLFSARRGRALGIYSAGTDVGGLIGAGIAVLVLSTTVWRVAFVPVVAVLATVTALFFVWNRQSYELSSVRLSPDDTVGRIAESRRQRETLVAFSVFYFFVGGLTNFFPSLLVARGFSETTAGASFALLFGVGAFTKPVAGEVSDRFPRLLVGAIGLVTAIVGLSTVLVAPTLGVVAVGTVLTAVGYKTQFPIADTLVMDAASDGEMGGDLGASRAVFLTANALGPGAVGVIAAVTDFGTAFRVLVASLLVSIVLLGRQYLRDED</sequence>
<evidence type="ECO:0000259" key="8">
    <source>
        <dbReference type="PROSITE" id="PS50850"/>
    </source>
</evidence>
<feature type="transmembrane region" description="Helical" evidence="7">
    <location>
        <begin position="369"/>
        <end position="388"/>
    </location>
</feature>
<dbReference type="Proteomes" id="UP001149411">
    <property type="component" value="Unassembled WGS sequence"/>
</dbReference>
<dbReference type="GO" id="GO:0005886">
    <property type="term" value="C:plasma membrane"/>
    <property type="evidence" value="ECO:0007669"/>
    <property type="project" value="UniProtKB-SubCell"/>
</dbReference>
<feature type="transmembrane region" description="Helical" evidence="7">
    <location>
        <begin position="44"/>
        <end position="64"/>
    </location>
</feature>
<dbReference type="InterPro" id="IPR036259">
    <property type="entry name" value="MFS_trans_sf"/>
</dbReference>
<organism evidence="9 10">
    <name type="scientific">Halorutilus salinus</name>
    <dbReference type="NCBI Taxonomy" id="2487751"/>
    <lineage>
        <taxon>Archaea</taxon>
        <taxon>Methanobacteriati</taxon>
        <taxon>Methanobacteriota</taxon>
        <taxon>Stenosarchaea group</taxon>
        <taxon>Halobacteria</taxon>
        <taxon>Halorutilales</taxon>
        <taxon>Halorutilaceae</taxon>
        <taxon>Halorutilus</taxon>
    </lineage>
</organism>
<dbReference type="InterPro" id="IPR011701">
    <property type="entry name" value="MFS"/>
</dbReference>
<keyword evidence="10" id="KW-1185">Reference proteome</keyword>
<gene>
    <name evidence="9" type="ORF">EGH25_02755</name>
</gene>
<dbReference type="PROSITE" id="PS50850">
    <property type="entry name" value="MFS"/>
    <property type="match status" value="1"/>
</dbReference>
<protein>
    <submittedName>
        <fullName evidence="9">MFS transporter</fullName>
    </submittedName>
</protein>
<evidence type="ECO:0000256" key="2">
    <source>
        <dbReference type="ARBA" id="ARBA00022448"/>
    </source>
</evidence>
<dbReference type="SUPFAM" id="SSF103473">
    <property type="entry name" value="MFS general substrate transporter"/>
    <property type="match status" value="1"/>
</dbReference>
<keyword evidence="6 7" id="KW-0472">Membrane</keyword>
<evidence type="ECO:0000256" key="4">
    <source>
        <dbReference type="ARBA" id="ARBA00022692"/>
    </source>
</evidence>
<dbReference type="PANTHER" id="PTHR23517">
    <property type="entry name" value="RESISTANCE PROTEIN MDTM, PUTATIVE-RELATED-RELATED"/>
    <property type="match status" value="1"/>
</dbReference>
<evidence type="ECO:0000256" key="7">
    <source>
        <dbReference type="SAM" id="Phobius"/>
    </source>
</evidence>
<dbReference type="AlphaFoldDB" id="A0A9Q4GG36"/>
<comment type="caution">
    <text evidence="9">The sequence shown here is derived from an EMBL/GenBank/DDBJ whole genome shotgun (WGS) entry which is preliminary data.</text>
</comment>
<dbReference type="EMBL" id="RKLV01000002">
    <property type="protein sequence ID" value="MCX2818272.1"/>
    <property type="molecule type" value="Genomic_DNA"/>
</dbReference>
<dbReference type="Pfam" id="PF07690">
    <property type="entry name" value="MFS_1"/>
    <property type="match status" value="1"/>
</dbReference>
<feature type="transmembrane region" description="Helical" evidence="7">
    <location>
        <begin position="76"/>
        <end position="99"/>
    </location>
</feature>
<feature type="transmembrane region" description="Helical" evidence="7">
    <location>
        <begin position="247"/>
        <end position="266"/>
    </location>
</feature>
<proteinExistence type="predicted"/>
<dbReference type="Gene3D" id="1.20.1250.20">
    <property type="entry name" value="MFS general substrate transporter like domains"/>
    <property type="match status" value="2"/>
</dbReference>
<feature type="transmembrane region" description="Helical" evidence="7">
    <location>
        <begin position="278"/>
        <end position="309"/>
    </location>
</feature>
<keyword evidence="5 7" id="KW-1133">Transmembrane helix</keyword>
<evidence type="ECO:0000256" key="3">
    <source>
        <dbReference type="ARBA" id="ARBA00022475"/>
    </source>
</evidence>
<dbReference type="InterPro" id="IPR020846">
    <property type="entry name" value="MFS_dom"/>
</dbReference>
<evidence type="ECO:0000256" key="5">
    <source>
        <dbReference type="ARBA" id="ARBA00022989"/>
    </source>
</evidence>
<feature type="transmembrane region" description="Helical" evidence="7">
    <location>
        <begin position="343"/>
        <end position="362"/>
    </location>
</feature>
<dbReference type="RefSeq" id="WP_266086018.1">
    <property type="nucleotide sequence ID" value="NZ_RKLV01000002.1"/>
</dbReference>
<keyword evidence="3" id="KW-1003">Cell membrane</keyword>
<feature type="domain" description="Major facilitator superfamily (MFS) profile" evidence="8">
    <location>
        <begin position="15"/>
        <end position="392"/>
    </location>
</feature>
<evidence type="ECO:0000256" key="1">
    <source>
        <dbReference type="ARBA" id="ARBA00004651"/>
    </source>
</evidence>
<dbReference type="PANTHER" id="PTHR23517:SF3">
    <property type="entry name" value="INTEGRAL MEMBRANE TRANSPORT PROTEIN"/>
    <property type="match status" value="1"/>
</dbReference>
<evidence type="ECO:0000313" key="9">
    <source>
        <dbReference type="EMBL" id="MCX2818272.1"/>
    </source>
</evidence>
<feature type="transmembrane region" description="Helical" evidence="7">
    <location>
        <begin position="168"/>
        <end position="188"/>
    </location>
</feature>
<evidence type="ECO:0000313" key="10">
    <source>
        <dbReference type="Proteomes" id="UP001149411"/>
    </source>
</evidence>